<evidence type="ECO:0000313" key="1">
    <source>
        <dbReference type="EMBL" id="KKL10734.1"/>
    </source>
</evidence>
<gene>
    <name evidence="1" type="ORF">LCGC14_2552890</name>
</gene>
<dbReference type="AlphaFoldDB" id="A0A0F9AMB8"/>
<protein>
    <submittedName>
        <fullName evidence="1">Uncharacterized protein</fullName>
    </submittedName>
</protein>
<dbReference type="EMBL" id="LAZR01041941">
    <property type="protein sequence ID" value="KKL10734.1"/>
    <property type="molecule type" value="Genomic_DNA"/>
</dbReference>
<sequence>MAASSSQLLLKSFGYGIFQAQTVPSELANLQRSPSNGDKMRAVQALEKRIRRSGILHVQEIIPDPEDPELAYILVGRGQPPCELE</sequence>
<comment type="caution">
    <text evidence="1">The sequence shown here is derived from an EMBL/GenBank/DDBJ whole genome shotgun (WGS) entry which is preliminary data.</text>
</comment>
<name>A0A0F9AMB8_9ZZZZ</name>
<feature type="non-terminal residue" evidence="1">
    <location>
        <position position="85"/>
    </location>
</feature>
<reference evidence="1" key="1">
    <citation type="journal article" date="2015" name="Nature">
        <title>Complex archaea that bridge the gap between prokaryotes and eukaryotes.</title>
        <authorList>
            <person name="Spang A."/>
            <person name="Saw J.H."/>
            <person name="Jorgensen S.L."/>
            <person name="Zaremba-Niedzwiedzka K."/>
            <person name="Martijn J."/>
            <person name="Lind A.E."/>
            <person name="van Eijk R."/>
            <person name="Schleper C."/>
            <person name="Guy L."/>
            <person name="Ettema T.J."/>
        </authorList>
    </citation>
    <scope>NUCLEOTIDE SEQUENCE</scope>
</reference>
<accession>A0A0F9AMB8</accession>
<organism evidence="1">
    <name type="scientific">marine sediment metagenome</name>
    <dbReference type="NCBI Taxonomy" id="412755"/>
    <lineage>
        <taxon>unclassified sequences</taxon>
        <taxon>metagenomes</taxon>
        <taxon>ecological metagenomes</taxon>
    </lineage>
</organism>
<proteinExistence type="predicted"/>